<evidence type="ECO:0000313" key="2">
    <source>
        <dbReference type="EMBL" id="MDI9859971.1"/>
    </source>
</evidence>
<gene>
    <name evidence="2" type="ORF">QM524_12190</name>
</gene>
<name>A0ABT6Y8W8_9BACT</name>
<dbReference type="InterPro" id="IPR050662">
    <property type="entry name" value="Sec-metab_biosynth-thioest"/>
</dbReference>
<dbReference type="EMBL" id="JASHIF010000009">
    <property type="protein sequence ID" value="MDI9859971.1"/>
    <property type="molecule type" value="Genomic_DNA"/>
</dbReference>
<evidence type="ECO:0000313" key="3">
    <source>
        <dbReference type="Proteomes" id="UP001236507"/>
    </source>
</evidence>
<dbReference type="Gene3D" id="3.60.15.10">
    <property type="entry name" value="Ribonuclease Z/Hydroxyacylglutathione hydrolase-like"/>
    <property type="match status" value="1"/>
</dbReference>
<dbReference type="PANTHER" id="PTHR23131">
    <property type="entry name" value="ENDORIBONUCLEASE LACTB2"/>
    <property type="match status" value="1"/>
</dbReference>
<accession>A0ABT6Y8W8</accession>
<dbReference type="PANTHER" id="PTHR23131:SF0">
    <property type="entry name" value="ENDORIBONUCLEASE LACTB2"/>
    <property type="match status" value="1"/>
</dbReference>
<dbReference type="InterPro" id="IPR001279">
    <property type="entry name" value="Metallo-B-lactamas"/>
</dbReference>
<dbReference type="SMART" id="SM00849">
    <property type="entry name" value="Lactamase_B"/>
    <property type="match status" value="1"/>
</dbReference>
<sequence>MQHLKTKQYGPVKAFELGYHWPGLPTFTVHIYFIDGLLIDTGQYNCRHTVLSLFKQLPLQQIALTHWHEDHIGNVSTLYNHFHPTIFADPLTAEKVRQGFDIMLYEKYFFGKIRPQDIPIKTLPEEIKTSKYSFVPIYTPGHSDDHHVYLEPNEGWLFSGDLFVSQRIKVFRKGENIWQQIDSLKRVLALYFDKVFCAHNPQIEFGRKSLERKLDYFESFTEQVCFWYNQGYKTAEIIQKMALKDKKMINLMTGYDVSVHWMVGSVIKHLPVSL</sequence>
<evidence type="ECO:0000259" key="1">
    <source>
        <dbReference type="SMART" id="SM00849"/>
    </source>
</evidence>
<dbReference type="SUPFAM" id="SSF56281">
    <property type="entry name" value="Metallo-hydrolase/oxidoreductase"/>
    <property type="match status" value="1"/>
</dbReference>
<keyword evidence="3" id="KW-1185">Reference proteome</keyword>
<reference evidence="2 3" key="1">
    <citation type="submission" date="2023-05" db="EMBL/GenBank/DDBJ databases">
        <title>Novel species of genus Flectobacillus isolated from stream in China.</title>
        <authorList>
            <person name="Lu H."/>
        </authorList>
    </citation>
    <scope>NUCLEOTIDE SEQUENCE [LARGE SCALE GENOMIC DNA]</scope>
    <source>
        <strain evidence="2 3">KCTC 42575</strain>
    </source>
</reference>
<dbReference type="Proteomes" id="UP001236507">
    <property type="component" value="Unassembled WGS sequence"/>
</dbReference>
<proteinExistence type="predicted"/>
<comment type="caution">
    <text evidence="2">The sequence shown here is derived from an EMBL/GenBank/DDBJ whole genome shotgun (WGS) entry which is preliminary data.</text>
</comment>
<organism evidence="2 3">
    <name type="scientific">Flectobacillus roseus</name>
    <dbReference type="NCBI Taxonomy" id="502259"/>
    <lineage>
        <taxon>Bacteria</taxon>
        <taxon>Pseudomonadati</taxon>
        <taxon>Bacteroidota</taxon>
        <taxon>Cytophagia</taxon>
        <taxon>Cytophagales</taxon>
        <taxon>Flectobacillaceae</taxon>
        <taxon>Flectobacillus</taxon>
    </lineage>
</organism>
<feature type="domain" description="Metallo-beta-lactamase" evidence="1">
    <location>
        <begin position="28"/>
        <end position="199"/>
    </location>
</feature>
<dbReference type="InterPro" id="IPR036866">
    <property type="entry name" value="RibonucZ/Hydroxyglut_hydro"/>
</dbReference>
<dbReference type="Pfam" id="PF00753">
    <property type="entry name" value="Lactamase_B"/>
    <property type="match status" value="1"/>
</dbReference>
<protein>
    <submittedName>
        <fullName evidence="2">MBL fold metallo-hydrolase</fullName>
    </submittedName>
</protein>
<dbReference type="RefSeq" id="WP_283344806.1">
    <property type="nucleotide sequence ID" value="NZ_JASHIF010000009.1"/>
</dbReference>